<sequence length="39" mass="4338">MVIDTSALICILLDEPKAEHYARCLAEKDFSKTDIISAL</sequence>
<protein>
    <submittedName>
        <fullName evidence="1">Type II toxin-antitoxin system VapC family toxin</fullName>
    </submittedName>
</protein>
<dbReference type="CDD" id="cd09871">
    <property type="entry name" value="PIN_MtVapC28-VapC30-like"/>
    <property type="match status" value="1"/>
</dbReference>
<accession>A0A850RA60</accession>
<comment type="caution">
    <text evidence="1">The sequence shown here is derived from an EMBL/GenBank/DDBJ whole genome shotgun (WGS) entry which is preliminary data.</text>
</comment>
<evidence type="ECO:0000313" key="2">
    <source>
        <dbReference type="Proteomes" id="UP000592294"/>
    </source>
</evidence>
<gene>
    <name evidence="1" type="ORF">HW932_13045</name>
</gene>
<dbReference type="AlphaFoldDB" id="A0A850RA60"/>
<name>A0A850RA60_9GAMM</name>
<keyword evidence="2" id="KW-1185">Reference proteome</keyword>
<organism evidence="1 2">
    <name type="scientific">Allochromatium humboldtianum</name>
    <dbReference type="NCBI Taxonomy" id="504901"/>
    <lineage>
        <taxon>Bacteria</taxon>
        <taxon>Pseudomonadati</taxon>
        <taxon>Pseudomonadota</taxon>
        <taxon>Gammaproteobacteria</taxon>
        <taxon>Chromatiales</taxon>
        <taxon>Chromatiaceae</taxon>
        <taxon>Allochromatium</taxon>
    </lineage>
</organism>
<dbReference type="EMBL" id="JABZEO010000008">
    <property type="protein sequence ID" value="NVZ10188.1"/>
    <property type="molecule type" value="Genomic_DNA"/>
</dbReference>
<dbReference type="Proteomes" id="UP000592294">
    <property type="component" value="Unassembled WGS sequence"/>
</dbReference>
<proteinExistence type="predicted"/>
<reference evidence="1 2" key="1">
    <citation type="submission" date="2020-06" db="EMBL/GenBank/DDBJ databases">
        <title>Whole-genome sequence of Allochromatium humboldtianum DSM 21881, type strain.</title>
        <authorList>
            <person name="Kyndt J.A."/>
            <person name="Meyer T.E."/>
        </authorList>
    </citation>
    <scope>NUCLEOTIDE SEQUENCE [LARGE SCALE GENOMIC DNA]</scope>
    <source>
        <strain evidence="1 2">DSM 21881</strain>
    </source>
</reference>
<evidence type="ECO:0000313" key="1">
    <source>
        <dbReference type="EMBL" id="NVZ10188.1"/>
    </source>
</evidence>
<dbReference type="Gene3D" id="3.40.50.1010">
    <property type="entry name" value="5'-nuclease"/>
    <property type="match status" value="1"/>
</dbReference>